<dbReference type="GO" id="GO:0045039">
    <property type="term" value="P:protein insertion into mitochondrial inner membrane"/>
    <property type="evidence" value="ECO:0007669"/>
    <property type="project" value="TreeGrafter"/>
</dbReference>
<keyword evidence="5 9" id="KW-0653">Protein transport</keyword>
<dbReference type="STRING" id="478820.A0A196SN04"/>
<dbReference type="GO" id="GO:0005743">
    <property type="term" value="C:mitochondrial inner membrane"/>
    <property type="evidence" value="ECO:0007669"/>
    <property type="project" value="UniProtKB-SubCell"/>
</dbReference>
<protein>
    <recommendedName>
        <fullName evidence="9">Mitochondrial import inner membrane translocase subunit</fullName>
    </recommendedName>
</protein>
<keyword evidence="9" id="KW-0999">Mitochondrion inner membrane</keyword>
<comment type="subunit">
    <text evidence="9">Heterohexamer.</text>
</comment>
<comment type="similarity">
    <text evidence="1 9">Belongs to the small Tim family.</text>
</comment>
<dbReference type="PANTHER" id="PTHR11038">
    <property type="entry name" value="MITOCHONDRIAL IMPORT INNER MEMBRANE TRANSLOCASE SUBUNIT TIM10"/>
    <property type="match status" value="1"/>
</dbReference>
<dbReference type="Proteomes" id="UP000078348">
    <property type="component" value="Unassembled WGS sequence"/>
</dbReference>
<evidence type="ECO:0000256" key="3">
    <source>
        <dbReference type="ARBA" id="ARBA00022723"/>
    </source>
</evidence>
<dbReference type="Gene3D" id="1.10.287.810">
    <property type="entry name" value="Mitochondrial import inner membrane translocase subunit tim13 like domains"/>
    <property type="match status" value="1"/>
</dbReference>
<dbReference type="Pfam" id="PF02953">
    <property type="entry name" value="zf-Tim10_DDP"/>
    <property type="match status" value="1"/>
</dbReference>
<comment type="caution">
    <text evidence="11">The sequence shown here is derived from an EMBL/GenBank/DDBJ whole genome shotgun (WGS) entry which is preliminary data.</text>
</comment>
<evidence type="ECO:0000256" key="4">
    <source>
        <dbReference type="ARBA" id="ARBA00022833"/>
    </source>
</evidence>
<evidence type="ECO:0000256" key="2">
    <source>
        <dbReference type="ARBA" id="ARBA00022448"/>
    </source>
</evidence>
<keyword evidence="6 9" id="KW-0811">Translocation</keyword>
<evidence type="ECO:0000256" key="6">
    <source>
        <dbReference type="ARBA" id="ARBA00023010"/>
    </source>
</evidence>
<dbReference type="AlphaFoldDB" id="A0A196SN04"/>
<feature type="domain" description="Tim10-like" evidence="10">
    <location>
        <begin position="16"/>
        <end position="71"/>
    </location>
</feature>
<evidence type="ECO:0000256" key="7">
    <source>
        <dbReference type="ARBA" id="ARBA00023128"/>
    </source>
</evidence>
<reference evidence="11 12" key="1">
    <citation type="submission" date="2016-05" db="EMBL/GenBank/DDBJ databases">
        <title>Nuclear genome of Blastocystis sp. subtype 1 NandII.</title>
        <authorList>
            <person name="Gentekaki E."/>
            <person name="Curtis B."/>
            <person name="Stairs C."/>
            <person name="Eme L."/>
            <person name="Herman E."/>
            <person name="Klimes V."/>
            <person name="Arias M.C."/>
            <person name="Elias M."/>
            <person name="Hilliou F."/>
            <person name="Klute M."/>
            <person name="Malik S.-B."/>
            <person name="Pightling A."/>
            <person name="Rachubinski R."/>
            <person name="Salas D."/>
            <person name="Schlacht A."/>
            <person name="Suga H."/>
            <person name="Archibald J."/>
            <person name="Ball S.G."/>
            <person name="Clark G."/>
            <person name="Dacks J."/>
            <person name="Van Der Giezen M."/>
            <person name="Tsaousis A."/>
            <person name="Roger A."/>
        </authorList>
    </citation>
    <scope>NUCLEOTIDE SEQUENCE [LARGE SCALE GENOMIC DNA]</scope>
    <source>
        <strain evidence="12">ATCC 50177 / NandII</strain>
    </source>
</reference>
<evidence type="ECO:0000256" key="1">
    <source>
        <dbReference type="ARBA" id="ARBA00006720"/>
    </source>
</evidence>
<keyword evidence="7 9" id="KW-0496">Mitochondrion</keyword>
<comment type="domain">
    <text evidence="9">The twin CX3C motif contains 4 conserved Cys residues that form 2 disulfide bonds in the mitochondrial intermembrane space.</text>
</comment>
<keyword evidence="12" id="KW-1185">Reference proteome</keyword>
<dbReference type="PANTHER" id="PTHR11038:SF16">
    <property type="entry name" value="MITOCHONDRIAL IMPORT INNER MEMBRANE TRANSLOCASE SUBUNIT TIM10"/>
    <property type="match status" value="1"/>
</dbReference>
<keyword evidence="9" id="KW-0143">Chaperone</keyword>
<dbReference type="InterPro" id="IPR035427">
    <property type="entry name" value="Tim10-like_dom_sf"/>
</dbReference>
<keyword evidence="2 9" id="KW-0813">Transport</keyword>
<dbReference type="EMBL" id="LXWW01000025">
    <property type="protein sequence ID" value="OAO17582.1"/>
    <property type="molecule type" value="Genomic_DNA"/>
</dbReference>
<sequence length="82" mass="9161">MSLRGGKVNEDNIYAAMTQARILTDFVQRLSDTCQEKCLTNSKSDTLEVGEQTCIDRCTFKYWEAQQLVSGILNGQAPAQNN</sequence>
<accession>A0A196SN04</accession>
<dbReference type="SUPFAM" id="SSF144122">
    <property type="entry name" value="Tim10-like"/>
    <property type="match status" value="1"/>
</dbReference>
<name>A0A196SN04_BLAHN</name>
<keyword evidence="8 9" id="KW-1015">Disulfide bond</keyword>
<keyword evidence="9" id="KW-0472">Membrane</keyword>
<dbReference type="GO" id="GO:0015031">
    <property type="term" value="P:protein transport"/>
    <property type="evidence" value="ECO:0007669"/>
    <property type="project" value="UniProtKB-KW"/>
</dbReference>
<keyword evidence="3" id="KW-0479">Metal-binding</keyword>
<keyword evidence="4" id="KW-0862">Zinc</keyword>
<organism evidence="11 12">
    <name type="scientific">Blastocystis sp. subtype 1 (strain ATCC 50177 / NandII)</name>
    <dbReference type="NCBI Taxonomy" id="478820"/>
    <lineage>
        <taxon>Eukaryota</taxon>
        <taxon>Sar</taxon>
        <taxon>Stramenopiles</taxon>
        <taxon>Bigyra</taxon>
        <taxon>Opalozoa</taxon>
        <taxon>Opalinata</taxon>
        <taxon>Blastocystidae</taxon>
        <taxon>Blastocystis</taxon>
    </lineage>
</organism>
<dbReference type="InterPro" id="IPR004217">
    <property type="entry name" value="Tim10-like"/>
</dbReference>
<dbReference type="OrthoDB" id="274922at2759"/>
<evidence type="ECO:0000256" key="5">
    <source>
        <dbReference type="ARBA" id="ARBA00022927"/>
    </source>
</evidence>
<evidence type="ECO:0000256" key="8">
    <source>
        <dbReference type="ARBA" id="ARBA00023157"/>
    </source>
</evidence>
<comment type="function">
    <text evidence="9">Mitochondrial intermembrane chaperone that participates in the import and insertion of some multi-pass transmembrane proteins into the mitochondrial inner membrane. Also required for the transfer of beta-barrel precursors from the TOM complex to the sorting and assembly machinery (SAM complex) of the outer membrane. Acts as a chaperone-like protein that protects the hydrophobic precursors from aggregation and guide them through the mitochondrial intermembrane space.</text>
</comment>
<evidence type="ECO:0000259" key="10">
    <source>
        <dbReference type="Pfam" id="PF02953"/>
    </source>
</evidence>
<evidence type="ECO:0000256" key="9">
    <source>
        <dbReference type="RuleBase" id="RU367043"/>
    </source>
</evidence>
<proteinExistence type="inferred from homology"/>
<evidence type="ECO:0000313" key="12">
    <source>
        <dbReference type="Proteomes" id="UP000078348"/>
    </source>
</evidence>
<comment type="subcellular location">
    <subcellularLocation>
        <location evidence="9">Mitochondrion inner membrane</location>
        <topology evidence="9">Peripheral membrane protein</topology>
        <orientation evidence="9">Intermembrane side</orientation>
    </subcellularLocation>
</comment>
<gene>
    <name evidence="11" type="ORF">AV274_0721</name>
</gene>
<dbReference type="GO" id="GO:0046872">
    <property type="term" value="F:metal ion binding"/>
    <property type="evidence" value="ECO:0007669"/>
    <property type="project" value="UniProtKB-KW"/>
</dbReference>
<evidence type="ECO:0000313" key="11">
    <source>
        <dbReference type="EMBL" id="OAO17582.1"/>
    </source>
</evidence>